<dbReference type="CDD" id="cd02549">
    <property type="entry name" value="Peptidase_C39A"/>
    <property type="match status" value="1"/>
</dbReference>
<name>A0A0R1M6V6_9LACO</name>
<dbReference type="PANTHER" id="PTHR37806:SF1">
    <property type="entry name" value="PEPTIDASE C39-LIKE DOMAIN-CONTAINING PROTEIN"/>
    <property type="match status" value="1"/>
</dbReference>
<reference evidence="2 3" key="1">
    <citation type="journal article" date="2015" name="Genome Announc.">
        <title>Expanding the biotechnology potential of lactobacilli through comparative genomics of 213 strains and associated genera.</title>
        <authorList>
            <person name="Sun Z."/>
            <person name="Harris H.M."/>
            <person name="McCann A."/>
            <person name="Guo C."/>
            <person name="Argimon S."/>
            <person name="Zhang W."/>
            <person name="Yang X."/>
            <person name="Jeffery I.B."/>
            <person name="Cooney J.C."/>
            <person name="Kagawa T.F."/>
            <person name="Liu W."/>
            <person name="Song Y."/>
            <person name="Salvetti E."/>
            <person name="Wrobel A."/>
            <person name="Rasinkangas P."/>
            <person name="Parkhill J."/>
            <person name="Rea M.C."/>
            <person name="O'Sullivan O."/>
            <person name="Ritari J."/>
            <person name="Douillard F.P."/>
            <person name="Paul Ross R."/>
            <person name="Yang R."/>
            <person name="Briner A.E."/>
            <person name="Felis G.E."/>
            <person name="de Vos W.M."/>
            <person name="Barrangou R."/>
            <person name="Klaenhammer T.R."/>
            <person name="Caufield P.W."/>
            <person name="Cui Y."/>
            <person name="Zhang H."/>
            <person name="O'Toole P.W."/>
        </authorList>
    </citation>
    <scope>NUCLEOTIDE SEQUENCE [LARGE SCALE GENOMIC DNA]</scope>
    <source>
        <strain evidence="2 3">DSM 19972</strain>
    </source>
</reference>
<dbReference type="PATRIC" id="fig|1423777.3.peg.18"/>
<comment type="caution">
    <text evidence="2">The sequence shown here is derived from an EMBL/GenBank/DDBJ whole genome shotgun (WGS) entry which is preliminary data.</text>
</comment>
<dbReference type="AlphaFoldDB" id="A0A0R1M6V6"/>
<dbReference type="Gene3D" id="3.90.70.10">
    <property type="entry name" value="Cysteine proteinases"/>
    <property type="match status" value="1"/>
</dbReference>
<dbReference type="PIRSF" id="PIRSF032442">
    <property type="entry name" value="UCP032442"/>
    <property type="match status" value="1"/>
</dbReference>
<accession>A0A0R1M6V6</accession>
<proteinExistence type="predicted"/>
<feature type="domain" description="Peptidase C39-like" evidence="1">
    <location>
        <begin position="54"/>
        <end position="216"/>
    </location>
</feature>
<dbReference type="Pfam" id="PF13529">
    <property type="entry name" value="Peptidase_C39_2"/>
    <property type="match status" value="1"/>
</dbReference>
<dbReference type="InterPro" id="IPR039564">
    <property type="entry name" value="Peptidase_C39-like"/>
</dbReference>
<dbReference type="PANTHER" id="PTHR37806">
    <property type="entry name" value="LMO0724 PROTEIN"/>
    <property type="match status" value="1"/>
</dbReference>
<evidence type="ECO:0000313" key="2">
    <source>
        <dbReference type="EMBL" id="KRL04013.1"/>
    </source>
</evidence>
<dbReference type="InterPro" id="IPR039563">
    <property type="entry name" value="Peptidase_C39_single_dom"/>
</dbReference>
<dbReference type="STRING" id="1423777.FD46_GL000016"/>
<keyword evidence="3" id="KW-1185">Reference proteome</keyword>
<dbReference type="Proteomes" id="UP000051686">
    <property type="component" value="Unassembled WGS sequence"/>
</dbReference>
<organism evidence="2 3">
    <name type="scientific">Liquorilactobacillus oeni DSM 19972</name>
    <dbReference type="NCBI Taxonomy" id="1423777"/>
    <lineage>
        <taxon>Bacteria</taxon>
        <taxon>Bacillati</taxon>
        <taxon>Bacillota</taxon>
        <taxon>Bacilli</taxon>
        <taxon>Lactobacillales</taxon>
        <taxon>Lactobacillaceae</taxon>
        <taxon>Liquorilactobacillus</taxon>
    </lineage>
</organism>
<gene>
    <name evidence="2" type="ORF">FD46_GL000016</name>
</gene>
<evidence type="ECO:0000259" key="1">
    <source>
        <dbReference type="Pfam" id="PF13529"/>
    </source>
</evidence>
<protein>
    <submittedName>
        <fullName evidence="2">YvpB like protein</fullName>
    </submittedName>
</protein>
<dbReference type="OrthoDB" id="1164310at2"/>
<dbReference type="InterPro" id="IPR016997">
    <property type="entry name" value="UCP032442"/>
</dbReference>
<dbReference type="EMBL" id="AZEH01000041">
    <property type="protein sequence ID" value="KRL04013.1"/>
    <property type="molecule type" value="Genomic_DNA"/>
</dbReference>
<sequence>MLCTLIGTSVYAFREVILGDNQEALVRQFKGSLHLTTSNKGKRKVQKKVSRIVLDVPLVNQMTEPRLYNGCEVTSLTMLLNYNKIDVSKNVLADEINTVPLNYDDGEHGNPNIGFVGDITGSSAGLGVYHGPITKLARKYSKNVKDISGQNFNKVIEQLELKHPVWTITTVSFARVNDFQDWQTPQGDMQITFSEHSVVITGFDRKNNLIYINNPYGTKNQAVNWDNFEEAYNQMGKQAVYINSQK</sequence>
<evidence type="ECO:0000313" key="3">
    <source>
        <dbReference type="Proteomes" id="UP000051686"/>
    </source>
</evidence>